<evidence type="ECO:0000313" key="2">
    <source>
        <dbReference type="Proteomes" id="UP000539372"/>
    </source>
</evidence>
<gene>
    <name evidence="1" type="ORF">HH303_03790</name>
</gene>
<proteinExistence type="predicted"/>
<sequence length="398" mass="44448">MYHPVLSRIQRLHAAMDAREINTLTACREIAGLAKDLQEADPDAFARYEVLAEERQIRQYRDYEQHPASCGLDLLKPADKAAKSAIKPLRNLYSDAAERRRASANARRWCVESGIWTIKDLTDTQSRILVELLRECLKAKRNATYLTHDQLADRAECSRSSVKTTIRLLIERSLIYVRRERISVRKNAPNLYLPCRHLVQWLGPYVSPKMSIGGQDTAPLGLRDNKSLNPTENPTPSQTNKICRIVNGRSGVSRLPPPGSTFNADDRQIVIQAIPLLDGSPVSHSAANDELHIRIDRIRSVLLPDITSACYSRALRKRGADAAIALLVTAMKALTRTTDPIRSPVAYFAGTVRRTRSNFNPAKSLSSTINCHLDCTSKKDIAAIFSQRTIAQANGMFP</sequence>
<reference evidence="1 2" key="1">
    <citation type="submission" date="2020-04" db="EMBL/GenBank/DDBJ databases">
        <title>Rhodospirillaceae bacterium KN72 isolated from deep sea.</title>
        <authorList>
            <person name="Zhang D.-C."/>
        </authorList>
    </citation>
    <scope>NUCLEOTIDE SEQUENCE [LARGE SCALE GENOMIC DNA]</scope>
    <source>
        <strain evidence="1 2">KN72</strain>
    </source>
</reference>
<accession>A0A7Y0DXU6</accession>
<comment type="caution">
    <text evidence="1">The sequence shown here is derived from an EMBL/GenBank/DDBJ whole genome shotgun (WGS) entry which is preliminary data.</text>
</comment>
<dbReference type="Proteomes" id="UP000539372">
    <property type="component" value="Unassembled WGS sequence"/>
</dbReference>
<dbReference type="SUPFAM" id="SSF46785">
    <property type="entry name" value="Winged helix' DNA-binding domain"/>
    <property type="match status" value="1"/>
</dbReference>
<dbReference type="InterPro" id="IPR036390">
    <property type="entry name" value="WH_DNA-bd_sf"/>
</dbReference>
<dbReference type="Gene3D" id="1.10.10.10">
    <property type="entry name" value="Winged helix-like DNA-binding domain superfamily/Winged helix DNA-binding domain"/>
    <property type="match status" value="1"/>
</dbReference>
<keyword evidence="2" id="KW-1185">Reference proteome</keyword>
<name>A0A7Y0DXU6_9PROT</name>
<evidence type="ECO:0000313" key="1">
    <source>
        <dbReference type="EMBL" id="NMM43585.1"/>
    </source>
</evidence>
<dbReference type="AlphaFoldDB" id="A0A7Y0DXU6"/>
<dbReference type="InterPro" id="IPR036388">
    <property type="entry name" value="WH-like_DNA-bd_sf"/>
</dbReference>
<protein>
    <submittedName>
        <fullName evidence="1">Replication protein</fullName>
    </submittedName>
</protein>
<organism evidence="1 2">
    <name type="scientific">Pacificispira spongiicola</name>
    <dbReference type="NCBI Taxonomy" id="2729598"/>
    <lineage>
        <taxon>Bacteria</taxon>
        <taxon>Pseudomonadati</taxon>
        <taxon>Pseudomonadota</taxon>
        <taxon>Alphaproteobacteria</taxon>
        <taxon>Rhodospirillales</taxon>
        <taxon>Rhodospirillaceae</taxon>
        <taxon>Pacificispira</taxon>
    </lineage>
</organism>
<dbReference type="RefSeq" id="WP_169623852.1">
    <property type="nucleotide sequence ID" value="NZ_JABBNT010000001.1"/>
</dbReference>
<dbReference type="EMBL" id="JABBNT010000001">
    <property type="protein sequence ID" value="NMM43585.1"/>
    <property type="molecule type" value="Genomic_DNA"/>
</dbReference>